<dbReference type="PROSITE" id="PS50191">
    <property type="entry name" value="CRAL_TRIO"/>
    <property type="match status" value="1"/>
</dbReference>
<dbReference type="Proteomes" id="UP000515125">
    <property type="component" value="Unplaced"/>
</dbReference>
<dbReference type="RefSeq" id="XP_026191055.1">
    <property type="nucleotide sequence ID" value="XM_026335270.1"/>
</dbReference>
<dbReference type="Gene3D" id="3.40.525.10">
    <property type="entry name" value="CRAL-TRIO lipid binding domain"/>
    <property type="match status" value="1"/>
</dbReference>
<evidence type="ECO:0000313" key="3">
    <source>
        <dbReference type="Proteomes" id="UP000515125"/>
    </source>
</evidence>
<evidence type="ECO:0000313" key="4">
    <source>
        <dbReference type="RefSeq" id="XP_026191055.1"/>
    </source>
</evidence>
<dbReference type="InterPro" id="IPR036865">
    <property type="entry name" value="CRAL-TRIO_dom_sf"/>
</dbReference>
<feature type="region of interest" description="Disordered" evidence="1">
    <location>
        <begin position="61"/>
        <end position="80"/>
    </location>
</feature>
<dbReference type="InterPro" id="IPR052578">
    <property type="entry name" value="PI_Transfer_CRAL-TRIO"/>
</dbReference>
<protein>
    <submittedName>
        <fullName evidence="4">Uncharacterized protein LOC34624015</fullName>
    </submittedName>
</protein>
<reference evidence="4" key="1">
    <citation type="submission" date="2025-08" db="UniProtKB">
        <authorList>
            <consortium name="RefSeq"/>
        </authorList>
    </citation>
    <scope>IDENTIFICATION</scope>
</reference>
<accession>A0A6P6RVA1</accession>
<evidence type="ECO:0000256" key="1">
    <source>
        <dbReference type="SAM" id="MobiDB-lite"/>
    </source>
</evidence>
<dbReference type="PANTHER" id="PTHR45824:SF29">
    <property type="entry name" value="GH16843P"/>
    <property type="match status" value="1"/>
</dbReference>
<dbReference type="GeneID" id="34624015"/>
<proteinExistence type="predicted"/>
<dbReference type="SMART" id="SM00516">
    <property type="entry name" value="SEC14"/>
    <property type="match status" value="1"/>
</dbReference>
<sequence length="376" mass="41917">MADPEETGAGASPCLGPPPVLNIYHAAVSNLTATQQKKTLLLKKKIRMEHARLAKLKEAKSKELNNHQQQQENAQQSQQQIQLTSPLTGFEVHWTDDPQNLVRPALNVETADEEASIKLLVYTLERACQSQNRHRGVSATGLCFLMNYNGYSNANQPSLGTALRFIQIFQCIYAEQLAAAYIVDTPWYFTTFWNCISPFLPTRTAAKIKFLSTGNPEDVQQIFNAIHPRYVETWIPGGQATAKYDHDAYWAEEAKQFETYMKFLQREFFTKTMAQRLAENAAFGAAIGQGKSVEEAVKIAQSVTPDKRPSGLFVCSLTTETQEGEEEEAEESEEPETPESLEDEQKRVMLQEALKKQQASSAGSPSAVTMEATTPA</sequence>
<dbReference type="InterPro" id="IPR001251">
    <property type="entry name" value="CRAL-TRIO_dom"/>
</dbReference>
<dbReference type="PANTHER" id="PTHR45824">
    <property type="entry name" value="GH16843P"/>
    <property type="match status" value="1"/>
</dbReference>
<feature type="domain" description="CRAL-TRIO" evidence="2">
    <location>
        <begin position="86"/>
        <end position="236"/>
    </location>
</feature>
<feature type="compositionally biased region" description="Acidic residues" evidence="1">
    <location>
        <begin position="322"/>
        <end position="342"/>
    </location>
</feature>
<name>A0A6P6RVA1_9EIME</name>
<feature type="compositionally biased region" description="Low complexity" evidence="1">
    <location>
        <begin position="68"/>
        <end position="80"/>
    </location>
</feature>
<keyword evidence="3" id="KW-1185">Reference proteome</keyword>
<dbReference type="Pfam" id="PF00650">
    <property type="entry name" value="CRAL_TRIO"/>
    <property type="match status" value="1"/>
</dbReference>
<dbReference type="OrthoDB" id="433891at2759"/>
<evidence type="ECO:0000259" key="2">
    <source>
        <dbReference type="PROSITE" id="PS50191"/>
    </source>
</evidence>
<dbReference type="AlphaFoldDB" id="A0A6P6RVA1"/>
<dbReference type="GO" id="GO:0008526">
    <property type="term" value="F:phosphatidylinositol transfer activity"/>
    <property type="evidence" value="ECO:0007669"/>
    <property type="project" value="TreeGrafter"/>
</dbReference>
<dbReference type="CDD" id="cd00170">
    <property type="entry name" value="SEC14"/>
    <property type="match status" value="1"/>
</dbReference>
<organism evidence="3 4">
    <name type="scientific">Cyclospora cayetanensis</name>
    <dbReference type="NCBI Taxonomy" id="88456"/>
    <lineage>
        <taxon>Eukaryota</taxon>
        <taxon>Sar</taxon>
        <taxon>Alveolata</taxon>
        <taxon>Apicomplexa</taxon>
        <taxon>Conoidasida</taxon>
        <taxon>Coccidia</taxon>
        <taxon>Eucoccidiorida</taxon>
        <taxon>Eimeriorina</taxon>
        <taxon>Eimeriidae</taxon>
        <taxon>Cyclospora</taxon>
    </lineage>
</organism>
<gene>
    <name evidence="4" type="primary">LOC34624015</name>
</gene>
<dbReference type="SUPFAM" id="SSF52087">
    <property type="entry name" value="CRAL/TRIO domain"/>
    <property type="match status" value="1"/>
</dbReference>
<feature type="compositionally biased region" description="Polar residues" evidence="1">
    <location>
        <begin position="357"/>
        <end position="376"/>
    </location>
</feature>
<feature type="region of interest" description="Disordered" evidence="1">
    <location>
        <begin position="319"/>
        <end position="376"/>
    </location>
</feature>
<feature type="compositionally biased region" description="Basic and acidic residues" evidence="1">
    <location>
        <begin position="343"/>
        <end position="355"/>
    </location>
</feature>